<dbReference type="SMART" id="SM00054">
    <property type="entry name" value="EFh"/>
    <property type="match status" value="2"/>
</dbReference>
<dbReference type="PROSITE" id="PS50222">
    <property type="entry name" value="EF_HAND_2"/>
    <property type="match status" value="2"/>
</dbReference>
<reference evidence="3" key="1">
    <citation type="journal article" date="2023" name="Plant J.">
        <title>Genome sequences and population genomics provide insights into the demographic history, inbreeding, and mutation load of two 'living fossil' tree species of Dipteronia.</title>
        <authorList>
            <person name="Feng Y."/>
            <person name="Comes H.P."/>
            <person name="Chen J."/>
            <person name="Zhu S."/>
            <person name="Lu R."/>
            <person name="Zhang X."/>
            <person name="Li P."/>
            <person name="Qiu J."/>
            <person name="Olsen K.M."/>
            <person name="Qiu Y."/>
        </authorList>
    </citation>
    <scope>NUCLEOTIDE SEQUENCE</scope>
    <source>
        <strain evidence="3">KIB01</strain>
    </source>
</reference>
<dbReference type="Pfam" id="PF13202">
    <property type="entry name" value="EF-hand_5"/>
    <property type="match status" value="1"/>
</dbReference>
<feature type="domain" description="EF-hand" evidence="2">
    <location>
        <begin position="77"/>
        <end position="101"/>
    </location>
</feature>
<dbReference type="InterPro" id="IPR011992">
    <property type="entry name" value="EF-hand-dom_pair"/>
</dbReference>
<keyword evidence="4" id="KW-1185">Reference proteome</keyword>
<evidence type="ECO:0000313" key="3">
    <source>
        <dbReference type="EMBL" id="KAK2660326.1"/>
    </source>
</evidence>
<dbReference type="EMBL" id="JANJYI010000002">
    <property type="protein sequence ID" value="KAK2660326.1"/>
    <property type="molecule type" value="Genomic_DNA"/>
</dbReference>
<dbReference type="Pfam" id="PF13405">
    <property type="entry name" value="EF-hand_6"/>
    <property type="match status" value="1"/>
</dbReference>
<evidence type="ECO:0000256" key="1">
    <source>
        <dbReference type="ARBA" id="ARBA00022837"/>
    </source>
</evidence>
<proteinExistence type="predicted"/>
<accession>A0AAE0CR48</accession>
<keyword evidence="1" id="KW-0106">Calcium</keyword>
<gene>
    <name evidence="3" type="ORF">Ddye_006859</name>
</gene>
<evidence type="ECO:0000313" key="4">
    <source>
        <dbReference type="Proteomes" id="UP001280121"/>
    </source>
</evidence>
<dbReference type="Gene3D" id="1.10.238.10">
    <property type="entry name" value="EF-hand"/>
    <property type="match status" value="1"/>
</dbReference>
<dbReference type="InterPro" id="IPR018247">
    <property type="entry name" value="EF_Hand_1_Ca_BS"/>
</dbReference>
<dbReference type="PROSITE" id="PS00018">
    <property type="entry name" value="EF_HAND_1"/>
    <property type="match status" value="2"/>
</dbReference>
<evidence type="ECO:0000259" key="2">
    <source>
        <dbReference type="PROSITE" id="PS50222"/>
    </source>
</evidence>
<dbReference type="SUPFAM" id="SSF47473">
    <property type="entry name" value="EF-hand"/>
    <property type="match status" value="1"/>
</dbReference>
<dbReference type="AlphaFoldDB" id="A0AAE0CR48"/>
<dbReference type="GO" id="GO:0005509">
    <property type="term" value="F:calcium ion binding"/>
    <property type="evidence" value="ECO:0007669"/>
    <property type="project" value="InterPro"/>
</dbReference>
<dbReference type="Proteomes" id="UP001280121">
    <property type="component" value="Unassembled WGS sequence"/>
</dbReference>
<dbReference type="InterPro" id="IPR002048">
    <property type="entry name" value="EF_hand_dom"/>
</dbReference>
<name>A0AAE0CR48_9ROSI</name>
<feature type="domain" description="EF-hand" evidence="2">
    <location>
        <begin position="30"/>
        <end position="65"/>
    </location>
</feature>
<comment type="caution">
    <text evidence="3">The sequence shown here is derived from an EMBL/GenBank/DDBJ whole genome shotgun (WGS) entry which is preliminary data.</text>
</comment>
<sequence>MFIEKNVDKKWRWSWPWTRRNKKTVDQIPLNEGELKNWLRKFDENRDGRLSKEELEKALEELGSSFPAWRSWRALYHADENGDGYISEDELDGLVKYIIKRGYTYAPSNN</sequence>
<protein>
    <recommendedName>
        <fullName evidence="2">EF-hand domain-containing protein</fullName>
    </recommendedName>
</protein>
<organism evidence="3 4">
    <name type="scientific">Dipteronia dyeriana</name>
    <dbReference type="NCBI Taxonomy" id="168575"/>
    <lineage>
        <taxon>Eukaryota</taxon>
        <taxon>Viridiplantae</taxon>
        <taxon>Streptophyta</taxon>
        <taxon>Embryophyta</taxon>
        <taxon>Tracheophyta</taxon>
        <taxon>Spermatophyta</taxon>
        <taxon>Magnoliopsida</taxon>
        <taxon>eudicotyledons</taxon>
        <taxon>Gunneridae</taxon>
        <taxon>Pentapetalae</taxon>
        <taxon>rosids</taxon>
        <taxon>malvids</taxon>
        <taxon>Sapindales</taxon>
        <taxon>Sapindaceae</taxon>
        <taxon>Hippocastanoideae</taxon>
        <taxon>Acereae</taxon>
        <taxon>Dipteronia</taxon>
    </lineage>
</organism>